<name>A0A6M3XYZ6_9ZZZZ</name>
<sequence length="72" mass="8096">MEFGCAVCDKEPEIGERFFIVRSMIKTRNGVRQGVSVIVCAGHIAKELHRATRIDEQAFVQEYLVATKGEAR</sequence>
<gene>
    <name evidence="1" type="ORF">TM448B02886_0013</name>
</gene>
<dbReference type="EMBL" id="MT144970">
    <property type="protein sequence ID" value="QJI02034.1"/>
    <property type="molecule type" value="Genomic_DNA"/>
</dbReference>
<evidence type="ECO:0000313" key="1">
    <source>
        <dbReference type="EMBL" id="QJI02034.1"/>
    </source>
</evidence>
<accession>A0A6M3XYZ6</accession>
<organism evidence="1">
    <name type="scientific">viral metagenome</name>
    <dbReference type="NCBI Taxonomy" id="1070528"/>
    <lineage>
        <taxon>unclassified sequences</taxon>
        <taxon>metagenomes</taxon>
        <taxon>organismal metagenomes</taxon>
    </lineage>
</organism>
<protein>
    <submittedName>
        <fullName evidence="1">Uncharacterized protein</fullName>
    </submittedName>
</protein>
<dbReference type="AlphaFoldDB" id="A0A6M3XYZ6"/>
<proteinExistence type="predicted"/>
<reference evidence="1" key="1">
    <citation type="submission" date="2020-03" db="EMBL/GenBank/DDBJ databases">
        <title>The deep terrestrial virosphere.</title>
        <authorList>
            <person name="Holmfeldt K."/>
            <person name="Nilsson E."/>
            <person name="Simone D."/>
            <person name="Lopez-Fernandez M."/>
            <person name="Wu X."/>
            <person name="de Brujin I."/>
            <person name="Lundin D."/>
            <person name="Andersson A."/>
            <person name="Bertilsson S."/>
            <person name="Dopson M."/>
        </authorList>
    </citation>
    <scope>NUCLEOTIDE SEQUENCE</scope>
    <source>
        <strain evidence="1">TM448B02886</strain>
    </source>
</reference>